<dbReference type="RefSeq" id="WP_184675460.1">
    <property type="nucleotide sequence ID" value="NZ_JACHGY010000001.1"/>
</dbReference>
<proteinExistence type="predicted"/>
<dbReference type="AlphaFoldDB" id="A0A7X0H595"/>
<organism evidence="2 3">
    <name type="scientific">Algisphaera agarilytica</name>
    <dbReference type="NCBI Taxonomy" id="1385975"/>
    <lineage>
        <taxon>Bacteria</taxon>
        <taxon>Pseudomonadati</taxon>
        <taxon>Planctomycetota</taxon>
        <taxon>Phycisphaerae</taxon>
        <taxon>Phycisphaerales</taxon>
        <taxon>Phycisphaeraceae</taxon>
        <taxon>Algisphaera</taxon>
    </lineage>
</organism>
<feature type="domain" description="Glycosyltransferase subfamily 4-like N-terminal" evidence="1">
    <location>
        <begin position="14"/>
        <end position="165"/>
    </location>
</feature>
<dbReference type="InterPro" id="IPR028098">
    <property type="entry name" value="Glyco_trans_4-like_N"/>
</dbReference>
<evidence type="ECO:0000259" key="1">
    <source>
        <dbReference type="Pfam" id="PF13439"/>
    </source>
</evidence>
<evidence type="ECO:0000313" key="3">
    <source>
        <dbReference type="Proteomes" id="UP000541810"/>
    </source>
</evidence>
<protein>
    <submittedName>
        <fullName evidence="2">Glycosyltransferase involved in cell wall biosynthesis</fullName>
    </submittedName>
</protein>
<evidence type="ECO:0000313" key="2">
    <source>
        <dbReference type="EMBL" id="MBB6428376.1"/>
    </source>
</evidence>
<dbReference type="GO" id="GO:0016757">
    <property type="term" value="F:glycosyltransferase activity"/>
    <property type="evidence" value="ECO:0007669"/>
    <property type="project" value="UniProtKB-ARBA"/>
</dbReference>
<dbReference type="CDD" id="cd03814">
    <property type="entry name" value="GT4-like"/>
    <property type="match status" value="1"/>
</dbReference>
<keyword evidence="3" id="KW-1185">Reference proteome</keyword>
<comment type="caution">
    <text evidence="2">The sequence shown here is derived from an EMBL/GenBank/DDBJ whole genome shotgun (WGS) entry which is preliminary data.</text>
</comment>
<dbReference type="Pfam" id="PF13692">
    <property type="entry name" value="Glyco_trans_1_4"/>
    <property type="match status" value="1"/>
</dbReference>
<dbReference type="PANTHER" id="PTHR45947:SF3">
    <property type="entry name" value="SULFOQUINOVOSYL TRANSFERASE SQD2"/>
    <property type="match status" value="1"/>
</dbReference>
<dbReference type="PANTHER" id="PTHR45947">
    <property type="entry name" value="SULFOQUINOVOSYL TRANSFERASE SQD2"/>
    <property type="match status" value="1"/>
</dbReference>
<name>A0A7X0H595_9BACT</name>
<dbReference type="Pfam" id="PF13439">
    <property type="entry name" value="Glyco_transf_4"/>
    <property type="match status" value="1"/>
</dbReference>
<dbReference type="Gene3D" id="3.40.50.2000">
    <property type="entry name" value="Glycogen Phosphorylase B"/>
    <property type="match status" value="2"/>
</dbReference>
<gene>
    <name evidence="2" type="ORF">HNQ40_000182</name>
</gene>
<dbReference type="InterPro" id="IPR050194">
    <property type="entry name" value="Glycosyltransferase_grp1"/>
</dbReference>
<keyword evidence="2" id="KW-0808">Transferase</keyword>
<dbReference type="Proteomes" id="UP000541810">
    <property type="component" value="Unassembled WGS sequence"/>
</dbReference>
<accession>A0A7X0H595</accession>
<dbReference type="SUPFAM" id="SSF53756">
    <property type="entry name" value="UDP-Glycosyltransferase/glycogen phosphorylase"/>
    <property type="match status" value="1"/>
</dbReference>
<sequence length="345" mass="38576">MKIALLTDAWEPQVNGVVRTWQHVIAESEKRGHEFTIIHPGMFKTVGAPKYPEIRLAIWPYGKTYKTLDEYQPDAIHIATEGPIGRAGRRYCLRNKLPFTTSYHTQFPHYLKAYFGIPKFATYKFIRWFHGKAHATLAPTQTVVDELHANGLPTAKTWSRGADTKLFRMQEKTLFEDLPRPIFLNAGRVAVEKNIEAFLELDLPGTKVVVGDGPVKAKLEKQYPDVHWTGYQFGEDLARHYASADVFVFPSLTDTFGVVMLEANASGLPVAAYPVTGPIDVVEPGVTGVLNQDLRQACLDAVHLNPQDCRDYALQNSWGRCAEIVLETVQRIERPASQTAVAASA</sequence>
<dbReference type="EMBL" id="JACHGY010000001">
    <property type="protein sequence ID" value="MBB6428376.1"/>
    <property type="molecule type" value="Genomic_DNA"/>
</dbReference>
<reference evidence="2 3" key="1">
    <citation type="submission" date="2020-08" db="EMBL/GenBank/DDBJ databases">
        <title>Genomic Encyclopedia of Type Strains, Phase IV (KMG-IV): sequencing the most valuable type-strain genomes for metagenomic binning, comparative biology and taxonomic classification.</title>
        <authorList>
            <person name="Goeker M."/>
        </authorList>
    </citation>
    <scope>NUCLEOTIDE SEQUENCE [LARGE SCALE GENOMIC DNA]</scope>
    <source>
        <strain evidence="2 3">DSM 103725</strain>
    </source>
</reference>